<name>A0ABP7DII1_9ACTN</name>
<dbReference type="EMBL" id="BAAAZP010000187">
    <property type="protein sequence ID" value="GAA3705666.1"/>
    <property type="molecule type" value="Genomic_DNA"/>
</dbReference>
<proteinExistence type="predicted"/>
<evidence type="ECO:0000313" key="2">
    <source>
        <dbReference type="Proteomes" id="UP001500902"/>
    </source>
</evidence>
<sequence length="83" mass="8496">MACCLVRLGPTCPGGAAGTLVSQAAVAEAMRADAAAIMPTGAGQPRRIKALAQAARAGRARGQERFPSSVVSGALWSSRMDRR</sequence>
<evidence type="ECO:0000313" key="1">
    <source>
        <dbReference type="EMBL" id="GAA3705666.1"/>
    </source>
</evidence>
<dbReference type="Proteomes" id="UP001500902">
    <property type="component" value="Unassembled WGS sequence"/>
</dbReference>
<protein>
    <submittedName>
        <fullName evidence="1">Uncharacterized protein</fullName>
    </submittedName>
</protein>
<organism evidence="1 2">
    <name type="scientific">Nonomuraea antimicrobica</name>
    <dbReference type="NCBI Taxonomy" id="561173"/>
    <lineage>
        <taxon>Bacteria</taxon>
        <taxon>Bacillati</taxon>
        <taxon>Actinomycetota</taxon>
        <taxon>Actinomycetes</taxon>
        <taxon>Streptosporangiales</taxon>
        <taxon>Streptosporangiaceae</taxon>
        <taxon>Nonomuraea</taxon>
    </lineage>
</organism>
<comment type="caution">
    <text evidence="1">The sequence shown here is derived from an EMBL/GenBank/DDBJ whole genome shotgun (WGS) entry which is preliminary data.</text>
</comment>
<keyword evidence="2" id="KW-1185">Reference proteome</keyword>
<gene>
    <name evidence="1" type="ORF">GCM10022224_083910</name>
</gene>
<accession>A0ABP7DII1</accession>
<reference evidence="2" key="1">
    <citation type="journal article" date="2019" name="Int. J. Syst. Evol. Microbiol.">
        <title>The Global Catalogue of Microorganisms (GCM) 10K type strain sequencing project: providing services to taxonomists for standard genome sequencing and annotation.</title>
        <authorList>
            <consortium name="The Broad Institute Genomics Platform"/>
            <consortium name="The Broad Institute Genome Sequencing Center for Infectious Disease"/>
            <person name="Wu L."/>
            <person name="Ma J."/>
        </authorList>
    </citation>
    <scope>NUCLEOTIDE SEQUENCE [LARGE SCALE GENOMIC DNA]</scope>
    <source>
        <strain evidence="2">JCM 16904</strain>
    </source>
</reference>